<keyword evidence="1" id="KW-0472">Membrane</keyword>
<protein>
    <submittedName>
        <fullName evidence="2">DUF2567 domain-containing protein</fullName>
    </submittedName>
</protein>
<sequence>MTSSTPAGGSRRTAGLIVLGGAVVLGAIVGVGWALAAPAPQGQVLADGSAVVPGAQIGRYFDGVGVFSMLMVAVGAVVGFVAWFGARSWRGPEGALLAIGSALAGGAVAMATGTWVFDLRTPAIAGLHAGDVFAVAPNIWLDADTPGAVSAPGLLLVIAPFLTAFVYLCAVLLSRSSDLGRGDLSDESVAAGPAPAQ</sequence>
<evidence type="ECO:0000313" key="3">
    <source>
        <dbReference type="Proteomes" id="UP000550729"/>
    </source>
</evidence>
<dbReference type="Pfam" id="PF10821">
    <property type="entry name" value="DUF2567"/>
    <property type="match status" value="1"/>
</dbReference>
<feature type="transmembrane region" description="Helical" evidence="1">
    <location>
        <begin position="154"/>
        <end position="173"/>
    </location>
</feature>
<feature type="transmembrane region" description="Helical" evidence="1">
    <location>
        <begin position="60"/>
        <end position="84"/>
    </location>
</feature>
<organism evidence="2 3">
    <name type="scientific">Gordonia asplenii</name>
    <dbReference type="NCBI Taxonomy" id="2725283"/>
    <lineage>
        <taxon>Bacteria</taxon>
        <taxon>Bacillati</taxon>
        <taxon>Actinomycetota</taxon>
        <taxon>Actinomycetes</taxon>
        <taxon>Mycobacteriales</taxon>
        <taxon>Gordoniaceae</taxon>
        <taxon>Gordonia</taxon>
    </lineage>
</organism>
<dbReference type="RefSeq" id="WP_170196721.1">
    <property type="nucleotide sequence ID" value="NZ_JABBNB010000032.1"/>
</dbReference>
<name>A0A848L9G1_9ACTN</name>
<feature type="transmembrane region" description="Helical" evidence="1">
    <location>
        <begin position="96"/>
        <end position="117"/>
    </location>
</feature>
<gene>
    <name evidence="2" type="ORF">HH308_23655</name>
</gene>
<dbReference type="Proteomes" id="UP000550729">
    <property type="component" value="Unassembled WGS sequence"/>
</dbReference>
<keyword evidence="3" id="KW-1185">Reference proteome</keyword>
<evidence type="ECO:0000313" key="2">
    <source>
        <dbReference type="EMBL" id="NMO04218.1"/>
    </source>
</evidence>
<dbReference type="EMBL" id="JABBNB010000032">
    <property type="protein sequence ID" value="NMO04218.1"/>
    <property type="molecule type" value="Genomic_DNA"/>
</dbReference>
<reference evidence="2 3" key="1">
    <citation type="submission" date="2020-04" db="EMBL/GenBank/DDBJ databases">
        <title>Gordonia sp. nov. TBRC 11910.</title>
        <authorList>
            <person name="Suriyachadkun C."/>
        </authorList>
    </citation>
    <scope>NUCLEOTIDE SEQUENCE [LARGE SCALE GENOMIC DNA]</scope>
    <source>
        <strain evidence="2 3">TBRC 11910</strain>
    </source>
</reference>
<proteinExistence type="predicted"/>
<keyword evidence="1" id="KW-0812">Transmembrane</keyword>
<keyword evidence="1" id="KW-1133">Transmembrane helix</keyword>
<evidence type="ECO:0000256" key="1">
    <source>
        <dbReference type="SAM" id="Phobius"/>
    </source>
</evidence>
<dbReference type="InterPro" id="IPR021213">
    <property type="entry name" value="DUF2567"/>
</dbReference>
<accession>A0A848L9G1</accession>
<comment type="caution">
    <text evidence="2">The sequence shown here is derived from an EMBL/GenBank/DDBJ whole genome shotgun (WGS) entry which is preliminary data.</text>
</comment>
<dbReference type="AlphaFoldDB" id="A0A848L9G1"/>